<keyword evidence="3 6" id="KW-0456">Lyase</keyword>
<dbReference type="InterPro" id="IPR011051">
    <property type="entry name" value="RmlC_Cupin_sf"/>
</dbReference>
<evidence type="ECO:0000256" key="1">
    <source>
        <dbReference type="ARBA" id="ARBA00011738"/>
    </source>
</evidence>
<organism evidence="6 7">
    <name type="scientific">Teratosphaeria destructans</name>
    <dbReference type="NCBI Taxonomy" id="418781"/>
    <lineage>
        <taxon>Eukaryota</taxon>
        <taxon>Fungi</taxon>
        <taxon>Dikarya</taxon>
        <taxon>Ascomycota</taxon>
        <taxon>Pezizomycotina</taxon>
        <taxon>Dothideomycetes</taxon>
        <taxon>Dothideomycetidae</taxon>
        <taxon>Mycosphaerellales</taxon>
        <taxon>Teratosphaeriaceae</taxon>
        <taxon>Teratosphaeria</taxon>
    </lineage>
</organism>
<dbReference type="PANTHER" id="PTHR21221">
    <property type="entry name" value="UREIDOGLYCOLATE HYDROLASE"/>
    <property type="match status" value="1"/>
</dbReference>
<feature type="region of interest" description="Disordered" evidence="5">
    <location>
        <begin position="168"/>
        <end position="201"/>
    </location>
</feature>
<dbReference type="OrthoDB" id="10266039at2759"/>
<evidence type="ECO:0000313" key="6">
    <source>
        <dbReference type="EMBL" id="KAH9825873.1"/>
    </source>
</evidence>
<dbReference type="SUPFAM" id="SSF51182">
    <property type="entry name" value="RmlC-like cupins"/>
    <property type="match status" value="1"/>
</dbReference>
<dbReference type="GO" id="GO:0004848">
    <property type="term" value="F:ureidoglycolate hydrolase activity"/>
    <property type="evidence" value="ECO:0007669"/>
    <property type="project" value="InterPro"/>
</dbReference>
<evidence type="ECO:0000256" key="5">
    <source>
        <dbReference type="SAM" id="MobiDB-lite"/>
    </source>
</evidence>
<name>A0A9W7SNT2_9PEZI</name>
<dbReference type="CDD" id="cd20298">
    <property type="entry name" value="cupin_UAH"/>
    <property type="match status" value="1"/>
</dbReference>
<comment type="subunit">
    <text evidence="1">Homodimer.</text>
</comment>
<dbReference type="InterPro" id="IPR047233">
    <property type="entry name" value="UAH_cupin"/>
</dbReference>
<dbReference type="InterPro" id="IPR024060">
    <property type="entry name" value="Ureidoglycolate_lyase_dom_sf"/>
</dbReference>
<evidence type="ECO:0000313" key="7">
    <source>
        <dbReference type="Proteomes" id="UP001138500"/>
    </source>
</evidence>
<dbReference type="Pfam" id="PF04115">
    <property type="entry name" value="Ureidogly_lyase"/>
    <property type="match status" value="1"/>
</dbReference>
<keyword evidence="7" id="KW-1185">Reference proteome</keyword>
<keyword evidence="2" id="KW-0659">Purine metabolism</keyword>
<dbReference type="GO" id="GO:0050385">
    <property type="term" value="F:ureidoglycolate lyase activity"/>
    <property type="evidence" value="ECO:0007669"/>
    <property type="project" value="UniProtKB-EC"/>
</dbReference>
<dbReference type="Gene3D" id="2.60.120.480">
    <property type="entry name" value="Ureidoglycolate hydrolase"/>
    <property type="match status" value="1"/>
</dbReference>
<evidence type="ECO:0000256" key="3">
    <source>
        <dbReference type="ARBA" id="ARBA00023239"/>
    </source>
</evidence>
<comment type="caution">
    <text evidence="6">The sequence shown here is derived from an EMBL/GenBank/DDBJ whole genome shotgun (WGS) entry which is preliminary data.</text>
</comment>
<gene>
    <name evidence="6" type="ORF">Tdes44962_MAKER03947</name>
</gene>
<dbReference type="GO" id="GO:0006144">
    <property type="term" value="P:purine nucleobase metabolic process"/>
    <property type="evidence" value="ECO:0007669"/>
    <property type="project" value="UniProtKB-KW"/>
</dbReference>
<dbReference type="Proteomes" id="UP001138500">
    <property type="component" value="Unassembled WGS sequence"/>
</dbReference>
<dbReference type="PANTHER" id="PTHR21221:SF1">
    <property type="entry name" value="UREIDOGLYCOLATE LYASE"/>
    <property type="match status" value="1"/>
</dbReference>
<evidence type="ECO:0000256" key="2">
    <source>
        <dbReference type="ARBA" id="ARBA00022631"/>
    </source>
</evidence>
<comment type="catalytic activity">
    <reaction evidence="4">
        <text>(S)-ureidoglycolate = urea + glyoxylate</text>
        <dbReference type="Rhea" id="RHEA:11304"/>
        <dbReference type="ChEBI" id="CHEBI:16199"/>
        <dbReference type="ChEBI" id="CHEBI:36655"/>
        <dbReference type="ChEBI" id="CHEBI:57296"/>
        <dbReference type="EC" id="4.3.2.3"/>
    </reaction>
</comment>
<accession>A0A9W7SNT2</accession>
<sequence>MHRTSVWSRPIQIPVEPLSPDAFKNFGQVVQDPDTHYGSPSLNVVDANQGSARKVLAVTKMRNWYELSASKKPANVSMNMFVCKPRALSSSTAGRYVFPIKILERHPFTPQTFIPMGLAKHDKSTCYLVIVAPTLPVSARDPNQGIPKAYPIPVPKRKRSLRERLLGARPNPFTNDHAPSTTPQATSPSEHRPKGPGLPDLSNIRAFIARGDQAVTYGPGTWHAPMVVLGEEPIEFVVVQFANGVGVEDCQEVDVKSDCDDEGVAVDVTAVVEQRAGPAKARL</sequence>
<reference evidence="6 7" key="2">
    <citation type="journal article" date="2021" name="Curr. Genet.">
        <title>Genetic response to nitrogen starvation in the aggressive Eucalyptus foliar pathogen Teratosphaeria destructans.</title>
        <authorList>
            <person name="Havenga M."/>
            <person name="Wingfield B.D."/>
            <person name="Wingfield M.J."/>
            <person name="Dreyer L.L."/>
            <person name="Roets F."/>
            <person name="Aylward J."/>
        </authorList>
    </citation>
    <scope>NUCLEOTIDE SEQUENCE [LARGE SCALE GENOMIC DNA]</scope>
    <source>
        <strain evidence="6">CMW44962</strain>
    </source>
</reference>
<evidence type="ECO:0000256" key="4">
    <source>
        <dbReference type="ARBA" id="ARBA00047684"/>
    </source>
</evidence>
<feature type="compositionally biased region" description="Polar residues" evidence="5">
    <location>
        <begin position="172"/>
        <end position="188"/>
    </location>
</feature>
<dbReference type="GO" id="GO:0000256">
    <property type="term" value="P:allantoin catabolic process"/>
    <property type="evidence" value="ECO:0007669"/>
    <property type="project" value="InterPro"/>
</dbReference>
<protein>
    <submittedName>
        <fullName evidence="6">Ureidoglycolate lyase</fullName>
    </submittedName>
</protein>
<proteinExistence type="predicted"/>
<reference evidence="6 7" key="1">
    <citation type="journal article" date="2018" name="IMA Fungus">
        <title>IMA Genome-F 10: Nine draft genome sequences of Claviceps purpurea s.lat., including C. arundinis, C. humidiphila, and C. cf. spartinae, pseudomolecules for the pitch canker pathogen Fusarium circinatum, draft genome of Davidsoniella eucalypti, Grosmannia galeiformis, Quambalaria eucalypti, and Teratosphaeria destructans.</title>
        <authorList>
            <person name="Wingfield B.D."/>
            <person name="Liu M."/>
            <person name="Nguyen H.D."/>
            <person name="Lane F.A."/>
            <person name="Morgan S.W."/>
            <person name="De Vos L."/>
            <person name="Wilken P.M."/>
            <person name="Duong T.A."/>
            <person name="Aylward J."/>
            <person name="Coetzee M.P."/>
            <person name="Dadej K."/>
            <person name="De Beer Z.W."/>
            <person name="Findlay W."/>
            <person name="Havenga M."/>
            <person name="Kolarik M."/>
            <person name="Menzies J.G."/>
            <person name="Naidoo K."/>
            <person name="Pochopski O."/>
            <person name="Shoukouhi P."/>
            <person name="Santana Q.C."/>
            <person name="Seifert K.A."/>
            <person name="Soal N."/>
            <person name="Steenkamp E.T."/>
            <person name="Tatham C.T."/>
            <person name="van der Nest M.A."/>
            <person name="Wingfield M.J."/>
        </authorList>
    </citation>
    <scope>NUCLEOTIDE SEQUENCE [LARGE SCALE GENOMIC DNA]</scope>
    <source>
        <strain evidence="6">CMW44962</strain>
    </source>
</reference>
<dbReference type="InterPro" id="IPR007247">
    <property type="entry name" value="Ureidogly_lyase"/>
</dbReference>
<dbReference type="AlphaFoldDB" id="A0A9W7SNT2"/>
<dbReference type="EMBL" id="RIBY02002067">
    <property type="protein sequence ID" value="KAH9825873.1"/>
    <property type="molecule type" value="Genomic_DNA"/>
</dbReference>